<dbReference type="Proteomes" id="UP001055439">
    <property type="component" value="Chromosome 6"/>
</dbReference>
<dbReference type="AlphaFoldDB" id="A0A9E7GIY1"/>
<accession>A0A9E7GIY1</accession>
<organism evidence="1 2">
    <name type="scientific">Musa troglodytarum</name>
    <name type="common">fe'i banana</name>
    <dbReference type="NCBI Taxonomy" id="320322"/>
    <lineage>
        <taxon>Eukaryota</taxon>
        <taxon>Viridiplantae</taxon>
        <taxon>Streptophyta</taxon>
        <taxon>Embryophyta</taxon>
        <taxon>Tracheophyta</taxon>
        <taxon>Spermatophyta</taxon>
        <taxon>Magnoliopsida</taxon>
        <taxon>Liliopsida</taxon>
        <taxon>Zingiberales</taxon>
        <taxon>Musaceae</taxon>
        <taxon>Musa</taxon>
    </lineage>
</organism>
<protein>
    <submittedName>
        <fullName evidence="1">Uncharacterized protein</fullName>
    </submittedName>
</protein>
<evidence type="ECO:0000313" key="1">
    <source>
        <dbReference type="EMBL" id="URE13888.1"/>
    </source>
</evidence>
<sequence>MLARLARIARFHPSPFLLACRSDCHFTDRSSPCKISAAKSLITIPRSVRAISFSCLRVGLLFHAKARKSSAESKCTPPLRSFHELQFY</sequence>
<name>A0A9E7GIY1_9LILI</name>
<evidence type="ECO:0000313" key="2">
    <source>
        <dbReference type="Proteomes" id="UP001055439"/>
    </source>
</evidence>
<reference evidence="1" key="1">
    <citation type="submission" date="2022-05" db="EMBL/GenBank/DDBJ databases">
        <title>The Musa troglodytarum L. genome provides insights into the mechanism of non-climacteric behaviour and enrichment of carotenoids.</title>
        <authorList>
            <person name="Wang J."/>
        </authorList>
    </citation>
    <scope>NUCLEOTIDE SEQUENCE</scope>
    <source>
        <tissue evidence="1">Leaf</tissue>
    </source>
</reference>
<proteinExistence type="predicted"/>
<gene>
    <name evidence="1" type="ORF">MUK42_04133</name>
</gene>
<dbReference type="EMBL" id="CP097508">
    <property type="protein sequence ID" value="URE13888.1"/>
    <property type="molecule type" value="Genomic_DNA"/>
</dbReference>
<keyword evidence="2" id="KW-1185">Reference proteome</keyword>